<dbReference type="Proteomes" id="UP000034246">
    <property type="component" value="Unassembled WGS sequence"/>
</dbReference>
<dbReference type="AlphaFoldDB" id="A0A0G0R7M2"/>
<comment type="caution">
    <text evidence="2">The sequence shown here is derived from an EMBL/GenBank/DDBJ whole genome shotgun (WGS) entry which is preliminary data.</text>
</comment>
<dbReference type="EMBL" id="LBWP01000030">
    <property type="protein sequence ID" value="KKR09692.1"/>
    <property type="molecule type" value="Genomic_DNA"/>
</dbReference>
<proteinExistence type="predicted"/>
<dbReference type="STRING" id="1618550.UT39_C0030G0005"/>
<protein>
    <submittedName>
        <fullName evidence="2">Uncharacterized protein</fullName>
    </submittedName>
</protein>
<organism evidence="2 3">
    <name type="scientific">Candidatus Woesebacteria bacterium GW2011_GWA1_39_21</name>
    <dbReference type="NCBI Taxonomy" id="1618550"/>
    <lineage>
        <taxon>Bacteria</taxon>
        <taxon>Candidatus Woeseibacteriota</taxon>
    </lineage>
</organism>
<reference evidence="2 3" key="1">
    <citation type="journal article" date="2015" name="Nature">
        <title>rRNA introns, odd ribosomes, and small enigmatic genomes across a large radiation of phyla.</title>
        <authorList>
            <person name="Brown C.T."/>
            <person name="Hug L.A."/>
            <person name="Thomas B.C."/>
            <person name="Sharon I."/>
            <person name="Castelle C.J."/>
            <person name="Singh A."/>
            <person name="Wilkins M.J."/>
            <person name="Williams K.H."/>
            <person name="Banfield J.F."/>
        </authorList>
    </citation>
    <scope>NUCLEOTIDE SEQUENCE [LARGE SCALE GENOMIC DNA]</scope>
</reference>
<name>A0A0G0R7M2_9BACT</name>
<evidence type="ECO:0000313" key="3">
    <source>
        <dbReference type="Proteomes" id="UP000034246"/>
    </source>
</evidence>
<sequence>MELVQRKLLGEYFGVSYTEIVELLPDVFHHWWRPGEGINPKVTRLIQVKEDEMKASKAIYESFATSRALSDLPPVASRQTQETGKLDPESLKTIENILEYGKLDQRDMIRSIARKHDMLLTSQEYRERRGKTQEAKSLP</sequence>
<accession>A0A0G0R7M2</accession>
<feature type="region of interest" description="Disordered" evidence="1">
    <location>
        <begin position="120"/>
        <end position="139"/>
    </location>
</feature>
<evidence type="ECO:0000313" key="2">
    <source>
        <dbReference type="EMBL" id="KKR09692.1"/>
    </source>
</evidence>
<evidence type="ECO:0000256" key="1">
    <source>
        <dbReference type="SAM" id="MobiDB-lite"/>
    </source>
</evidence>
<gene>
    <name evidence="2" type="ORF">UT39_C0030G0005</name>
</gene>